<evidence type="ECO:0000256" key="3">
    <source>
        <dbReference type="SAM" id="SignalP"/>
    </source>
</evidence>
<dbReference type="EMBL" id="CP015243">
    <property type="protein sequence ID" value="ANF57127.1"/>
    <property type="molecule type" value="Genomic_DNA"/>
</dbReference>
<name>A0A172YD15_9GAMM</name>
<reference evidence="5 6" key="1">
    <citation type="submission" date="2016-04" db="EMBL/GenBank/DDBJ databases">
        <title>Complete Genome Sequence of Halotalea alkalilenta IHB B 13600.</title>
        <authorList>
            <person name="Swarnkar M.K."/>
            <person name="Sharma A."/>
            <person name="Kaushal K."/>
            <person name="Soni R."/>
            <person name="Rana S."/>
            <person name="Singh A.K."/>
            <person name="Gulati A."/>
        </authorList>
    </citation>
    <scope>NUCLEOTIDE SEQUENCE [LARGE SCALE GENOMIC DNA]</scope>
    <source>
        <strain evidence="5 6">IHB B 13600</strain>
    </source>
</reference>
<protein>
    <submittedName>
        <fullName evidence="5">Polar amino acid ABC transporter substrate-binding protein</fullName>
    </submittedName>
</protein>
<sequence>MPKPYLAPLSCAALLCLASLTAHAAGERYHVALDGTFAPHAMPTMSGGIEGFNVDLINAIGERLGAEIDITAAQFSGLIPGLQAGTYDFLAAPTTITPELSENLLFTEGYLDTDYQFVVKKGAAAITRLEDLEGRTIAVNKGSSYDAWAREHAGEYGWRVESYGSNSDAVQAVTSNRAFANLAGNTVAAYAVKRNPMVELSLLVPTGRVWAFPFRKGDEELRARIERVVECLKIDGTIAELAQKWFDAEPEPGSAAVTAQPGYGQPGYAGFVEDDHPFSCDVQA</sequence>
<feature type="signal peptide" evidence="3">
    <location>
        <begin position="1"/>
        <end position="24"/>
    </location>
</feature>
<dbReference type="RefSeq" id="WP_064122085.1">
    <property type="nucleotide sequence ID" value="NZ_CP015243.1"/>
</dbReference>
<evidence type="ECO:0000256" key="1">
    <source>
        <dbReference type="ARBA" id="ARBA00010333"/>
    </source>
</evidence>
<dbReference type="SUPFAM" id="SSF53850">
    <property type="entry name" value="Periplasmic binding protein-like II"/>
    <property type="match status" value="1"/>
</dbReference>
<keyword evidence="2 3" id="KW-0732">Signal</keyword>
<feature type="domain" description="Solute-binding protein family 3/N-terminal" evidence="4">
    <location>
        <begin position="28"/>
        <end position="249"/>
    </location>
</feature>
<dbReference type="SMART" id="SM00062">
    <property type="entry name" value="PBPb"/>
    <property type="match status" value="1"/>
</dbReference>
<evidence type="ECO:0000313" key="5">
    <source>
        <dbReference type="EMBL" id="ANF57127.1"/>
    </source>
</evidence>
<dbReference type="PANTHER" id="PTHR35936:SF17">
    <property type="entry name" value="ARGININE-BINDING EXTRACELLULAR PROTEIN ARTP"/>
    <property type="match status" value="1"/>
</dbReference>
<dbReference type="AlphaFoldDB" id="A0A172YD15"/>
<comment type="similarity">
    <text evidence="1">Belongs to the bacterial solute-binding protein 3 family.</text>
</comment>
<dbReference type="Gene3D" id="3.40.190.10">
    <property type="entry name" value="Periplasmic binding protein-like II"/>
    <property type="match status" value="2"/>
</dbReference>
<dbReference type="PANTHER" id="PTHR35936">
    <property type="entry name" value="MEMBRANE-BOUND LYTIC MUREIN TRANSGLYCOSYLASE F"/>
    <property type="match status" value="1"/>
</dbReference>
<feature type="chain" id="PRO_5008004600" evidence="3">
    <location>
        <begin position="25"/>
        <end position="284"/>
    </location>
</feature>
<evidence type="ECO:0000256" key="2">
    <source>
        <dbReference type="ARBA" id="ARBA00022729"/>
    </source>
</evidence>
<keyword evidence="6" id="KW-1185">Reference proteome</keyword>
<dbReference type="KEGG" id="haa:A5892_06325"/>
<organism evidence="5 6">
    <name type="scientific">Halotalea alkalilenta</name>
    <dbReference type="NCBI Taxonomy" id="376489"/>
    <lineage>
        <taxon>Bacteria</taxon>
        <taxon>Pseudomonadati</taxon>
        <taxon>Pseudomonadota</taxon>
        <taxon>Gammaproteobacteria</taxon>
        <taxon>Oceanospirillales</taxon>
        <taxon>Halomonadaceae</taxon>
        <taxon>Halotalea</taxon>
    </lineage>
</organism>
<dbReference type="InterPro" id="IPR001638">
    <property type="entry name" value="Solute-binding_3/MltF_N"/>
</dbReference>
<dbReference type="Proteomes" id="UP000077875">
    <property type="component" value="Chromosome"/>
</dbReference>
<evidence type="ECO:0000313" key="6">
    <source>
        <dbReference type="Proteomes" id="UP000077875"/>
    </source>
</evidence>
<accession>A0A172YD15</accession>
<dbReference type="CDD" id="cd13626">
    <property type="entry name" value="PBP2_Cystine_like"/>
    <property type="match status" value="1"/>
</dbReference>
<evidence type="ECO:0000259" key="4">
    <source>
        <dbReference type="SMART" id="SM00062"/>
    </source>
</evidence>
<dbReference type="STRING" id="376489.A5892_06325"/>
<gene>
    <name evidence="5" type="ORF">A5892_06325</name>
</gene>
<proteinExistence type="inferred from homology"/>
<dbReference type="Pfam" id="PF00497">
    <property type="entry name" value="SBP_bac_3"/>
    <property type="match status" value="1"/>
</dbReference>